<dbReference type="CDD" id="cd00622">
    <property type="entry name" value="PLPDE_III_ODC"/>
    <property type="match status" value="1"/>
</dbReference>
<evidence type="ECO:0000256" key="2">
    <source>
        <dbReference type="ARBA" id="ARBA00008872"/>
    </source>
</evidence>
<dbReference type="InterPro" id="IPR009006">
    <property type="entry name" value="Ala_racemase/Decarboxylase_C"/>
</dbReference>
<comment type="catalytic activity">
    <reaction evidence="7">
        <text>L-ornithine + H(+) = putrescine + CO2</text>
        <dbReference type="Rhea" id="RHEA:22964"/>
        <dbReference type="ChEBI" id="CHEBI:15378"/>
        <dbReference type="ChEBI" id="CHEBI:16526"/>
        <dbReference type="ChEBI" id="CHEBI:46911"/>
        <dbReference type="ChEBI" id="CHEBI:326268"/>
        <dbReference type="EC" id="4.1.1.17"/>
    </reaction>
</comment>
<name>A0ABU3EG60_9RHOB</name>
<comment type="similarity">
    <text evidence="2">Belongs to the Orn/Lys/Arg decarboxylase class-II family.</text>
</comment>
<comment type="caution">
    <text evidence="9">The sequence shown here is derived from an EMBL/GenBank/DDBJ whole genome shotgun (WGS) entry which is preliminary data.</text>
</comment>
<evidence type="ECO:0000256" key="1">
    <source>
        <dbReference type="ARBA" id="ARBA00001933"/>
    </source>
</evidence>
<dbReference type="RefSeq" id="WP_311760313.1">
    <property type="nucleotide sequence ID" value="NZ_JAVRQI010000011.1"/>
</dbReference>
<dbReference type="EMBL" id="JAVRQI010000011">
    <property type="protein sequence ID" value="MDT1063227.1"/>
    <property type="molecule type" value="Genomic_DNA"/>
</dbReference>
<comment type="cofactor">
    <cofactor evidence="1">
        <name>pyridoxal 5'-phosphate</name>
        <dbReference type="ChEBI" id="CHEBI:597326"/>
    </cofactor>
</comment>
<evidence type="ECO:0000256" key="4">
    <source>
        <dbReference type="ARBA" id="ARBA00023239"/>
    </source>
</evidence>
<accession>A0ABU3EG60</accession>
<evidence type="ECO:0000256" key="6">
    <source>
        <dbReference type="ARBA" id="ARBA00034138"/>
    </source>
</evidence>
<evidence type="ECO:0000259" key="8">
    <source>
        <dbReference type="Pfam" id="PF02784"/>
    </source>
</evidence>
<dbReference type="SUPFAM" id="SSF51419">
    <property type="entry name" value="PLP-binding barrel"/>
    <property type="match status" value="1"/>
</dbReference>
<evidence type="ECO:0000313" key="10">
    <source>
        <dbReference type="Proteomes" id="UP001251085"/>
    </source>
</evidence>
<protein>
    <recommendedName>
        <fullName evidence="6">ornithine decarboxylase</fullName>
        <ecNumber evidence="6">4.1.1.17</ecNumber>
    </recommendedName>
</protein>
<dbReference type="PROSITE" id="PS00878">
    <property type="entry name" value="ODR_DC_2_1"/>
    <property type="match status" value="1"/>
</dbReference>
<evidence type="ECO:0000313" key="9">
    <source>
        <dbReference type="EMBL" id="MDT1063227.1"/>
    </source>
</evidence>
<evidence type="ECO:0000256" key="5">
    <source>
        <dbReference type="ARBA" id="ARBA00034115"/>
    </source>
</evidence>
<evidence type="ECO:0000256" key="7">
    <source>
        <dbReference type="ARBA" id="ARBA00049127"/>
    </source>
</evidence>
<feature type="domain" description="Orn/DAP/Arg decarboxylase 2 N-terminal" evidence="8">
    <location>
        <begin position="36"/>
        <end position="266"/>
    </location>
</feature>
<comment type="pathway">
    <text evidence="5">Amine and polyamine biosynthesis; putrescine biosynthesis via L-ornithine pathway; putrescine from L-ornithine: step 1/1.</text>
</comment>
<dbReference type="InterPro" id="IPR029066">
    <property type="entry name" value="PLP-binding_barrel"/>
</dbReference>
<dbReference type="Gene3D" id="2.40.37.10">
    <property type="entry name" value="Lyase, Ornithine Decarboxylase, Chain A, domain 1"/>
    <property type="match status" value="1"/>
</dbReference>
<evidence type="ECO:0000256" key="3">
    <source>
        <dbReference type="ARBA" id="ARBA00022898"/>
    </source>
</evidence>
<dbReference type="InterPro" id="IPR022653">
    <property type="entry name" value="De-COase2_pyr-phos_BS"/>
</dbReference>
<keyword evidence="10" id="KW-1185">Reference proteome</keyword>
<reference evidence="10" key="1">
    <citation type="submission" date="2023-07" db="EMBL/GenBank/DDBJ databases">
        <title>Characterization of two Paracoccaceae strains isolated from Phycosphere and proposal of Xinfangfangia lacusdiani sp. nov.</title>
        <authorList>
            <person name="Deng Y."/>
            <person name="Zhang Y.Q."/>
        </authorList>
    </citation>
    <scope>NUCLEOTIDE SEQUENCE [LARGE SCALE GENOMIC DNA]</scope>
    <source>
        <strain evidence="10">CPCC 101403</strain>
    </source>
</reference>
<organism evidence="9 10">
    <name type="scientific">Paracoccus broussonetiae</name>
    <dbReference type="NCBI Taxonomy" id="3075834"/>
    <lineage>
        <taxon>Bacteria</taxon>
        <taxon>Pseudomonadati</taxon>
        <taxon>Pseudomonadota</taxon>
        <taxon>Alphaproteobacteria</taxon>
        <taxon>Rhodobacterales</taxon>
        <taxon>Paracoccaceae</taxon>
        <taxon>Paracoccus</taxon>
    </lineage>
</organism>
<proteinExistence type="inferred from homology"/>
<sequence length="384" mass="41373">MGLTERNGPKAAWENPAQIIRVLAPENPVMVFDAARLRRVARRFLKGFPGMVTYAVKANPDEAVIRTLIAAGIRGFDVASPYEIDLIGRLSPQAARHYHNPVRSQMDIAHAVGAGVRCWSVDSLTELHKLFDRVPAEGCEISARFKAQLPGAAYDFNSKFGASPEVTAELLRQIAGRGYVPSLTFHPGTQCSDPRAWEAGIRAAAVICREAGVRARRLNLGGGYPSHRTGRAPDLTAIFHAIAGATAAAFGSDPPQLVCEPGRGLCADAFSLITRIKAVRDGGDIFLNDGTYGGLSELPVMGNLTRLDLLTPTGERRMGALRPRTVFGPTCDSIDRLPGELLLPEDVAEGDYLVFHGAGAYSTVTNTRFNGFGQMQHLSVRTVL</sequence>
<dbReference type="InterPro" id="IPR000183">
    <property type="entry name" value="Orn/DAP/Arg_de-COase"/>
</dbReference>
<dbReference type="PANTHER" id="PTHR11482:SF6">
    <property type="entry name" value="ORNITHINE DECARBOXYLASE 1-RELATED"/>
    <property type="match status" value="1"/>
</dbReference>
<dbReference type="PRINTS" id="PR01182">
    <property type="entry name" value="ORNDCRBXLASE"/>
</dbReference>
<keyword evidence="3" id="KW-0663">Pyridoxal phosphate</keyword>
<keyword evidence="4" id="KW-0456">Lyase</keyword>
<gene>
    <name evidence="9" type="ORF">RM190_15230</name>
</gene>
<dbReference type="Pfam" id="PF02784">
    <property type="entry name" value="Orn_Arg_deC_N"/>
    <property type="match status" value="1"/>
</dbReference>
<dbReference type="PANTHER" id="PTHR11482">
    <property type="entry name" value="ARGININE/DIAMINOPIMELATE/ORNITHINE DECARBOXYLASE"/>
    <property type="match status" value="1"/>
</dbReference>
<dbReference type="InterPro" id="IPR002433">
    <property type="entry name" value="Orn_de-COase"/>
</dbReference>
<dbReference type="PRINTS" id="PR01179">
    <property type="entry name" value="ODADCRBXLASE"/>
</dbReference>
<dbReference type="SUPFAM" id="SSF50621">
    <property type="entry name" value="Alanine racemase C-terminal domain-like"/>
    <property type="match status" value="1"/>
</dbReference>
<dbReference type="EC" id="4.1.1.17" evidence="6"/>
<dbReference type="Gene3D" id="3.20.20.10">
    <property type="entry name" value="Alanine racemase"/>
    <property type="match status" value="1"/>
</dbReference>
<dbReference type="InterPro" id="IPR022644">
    <property type="entry name" value="De-COase2_N"/>
</dbReference>
<dbReference type="Proteomes" id="UP001251085">
    <property type="component" value="Unassembled WGS sequence"/>
</dbReference>